<dbReference type="InterPro" id="IPR000843">
    <property type="entry name" value="HTH_LacI"/>
</dbReference>
<feature type="region of interest" description="Disordered" evidence="4">
    <location>
        <begin position="1"/>
        <end position="30"/>
    </location>
</feature>
<dbReference type="Pfam" id="PF13377">
    <property type="entry name" value="Peripla_BP_3"/>
    <property type="match status" value="1"/>
</dbReference>
<dbReference type="EMBL" id="WSTA01000076">
    <property type="protein sequence ID" value="MWB99729.1"/>
    <property type="molecule type" value="Genomic_DNA"/>
</dbReference>
<dbReference type="GO" id="GO:0003700">
    <property type="term" value="F:DNA-binding transcription factor activity"/>
    <property type="evidence" value="ECO:0007669"/>
    <property type="project" value="TreeGrafter"/>
</dbReference>
<dbReference type="RefSeq" id="WP_160426251.1">
    <property type="nucleotide sequence ID" value="NZ_WSTA01000076.1"/>
</dbReference>
<evidence type="ECO:0000256" key="2">
    <source>
        <dbReference type="ARBA" id="ARBA00023125"/>
    </source>
</evidence>
<reference evidence="6 7" key="1">
    <citation type="submission" date="2019-12" db="EMBL/GenBank/DDBJ databases">
        <authorList>
            <person name="Kim Y.S."/>
        </authorList>
    </citation>
    <scope>NUCLEOTIDE SEQUENCE [LARGE SCALE GENOMIC DNA]</scope>
    <source>
        <strain evidence="6 7">MMS17-SY077</strain>
    </source>
</reference>
<keyword evidence="1" id="KW-0805">Transcription regulation</keyword>
<protein>
    <submittedName>
        <fullName evidence="6">LacI family DNA-binding transcriptional regulator</fullName>
    </submittedName>
</protein>
<keyword evidence="3" id="KW-0804">Transcription</keyword>
<dbReference type="InterPro" id="IPR046335">
    <property type="entry name" value="LacI/GalR-like_sensor"/>
</dbReference>
<feature type="compositionally biased region" description="Basic and acidic residues" evidence="4">
    <location>
        <begin position="14"/>
        <end position="28"/>
    </location>
</feature>
<dbReference type="InterPro" id="IPR028082">
    <property type="entry name" value="Peripla_BP_I"/>
</dbReference>
<evidence type="ECO:0000256" key="3">
    <source>
        <dbReference type="ARBA" id="ARBA00023163"/>
    </source>
</evidence>
<dbReference type="SUPFAM" id="SSF47413">
    <property type="entry name" value="lambda repressor-like DNA-binding domains"/>
    <property type="match status" value="1"/>
</dbReference>
<dbReference type="CDD" id="cd01392">
    <property type="entry name" value="HTH_LacI"/>
    <property type="match status" value="1"/>
</dbReference>
<accession>A0A6I4P5K9</accession>
<name>A0A6I4P5K9_9MICO</name>
<organism evidence="6 7">
    <name type="scientific">Agromyces seonyuensis</name>
    <dbReference type="NCBI Taxonomy" id="2662446"/>
    <lineage>
        <taxon>Bacteria</taxon>
        <taxon>Bacillati</taxon>
        <taxon>Actinomycetota</taxon>
        <taxon>Actinomycetes</taxon>
        <taxon>Micrococcales</taxon>
        <taxon>Microbacteriaceae</taxon>
        <taxon>Agromyces</taxon>
    </lineage>
</organism>
<sequence>MTPTEHPSVPSADARGDDERSRGRRDARPPTIYDVADAAGVSHQTVSRYLRGYEGIRPATRARVEQALDDLGYRPNLTARSLKSGRSLRIGALTHEISHVGPSRNAQAASIAAREAGYVLDLIFLDAHDAEAIRSSLDLLAQQDLAGILALSSTDEMTRVFESTDFRVPTLIRTESDEIGRAGASELTGVGIPKAIGHLADLGHRDFLHVAGPENWSAARNRTRAFEFEMARRGLRSSGVLAGDWSARSAFEAVAALPDPFTATAVLAANDQMALGAMLALKQRGLRIPEDVSVVGIDDIPEAAYFDPPLTTLRIDFASSGRASLQELLALIDPALATKPELPAPAELVVRASSGPAPARTPDVGEPVRTAC</sequence>
<dbReference type="GO" id="GO:0000976">
    <property type="term" value="F:transcription cis-regulatory region binding"/>
    <property type="evidence" value="ECO:0007669"/>
    <property type="project" value="TreeGrafter"/>
</dbReference>
<dbReference type="CDD" id="cd01574">
    <property type="entry name" value="PBP1_LacI"/>
    <property type="match status" value="1"/>
</dbReference>
<dbReference type="Pfam" id="PF00356">
    <property type="entry name" value="LacI"/>
    <property type="match status" value="1"/>
</dbReference>
<dbReference type="SUPFAM" id="SSF53822">
    <property type="entry name" value="Periplasmic binding protein-like I"/>
    <property type="match status" value="1"/>
</dbReference>
<evidence type="ECO:0000313" key="6">
    <source>
        <dbReference type="EMBL" id="MWB99729.1"/>
    </source>
</evidence>
<keyword evidence="7" id="KW-1185">Reference proteome</keyword>
<evidence type="ECO:0000256" key="4">
    <source>
        <dbReference type="SAM" id="MobiDB-lite"/>
    </source>
</evidence>
<dbReference type="PANTHER" id="PTHR30146:SF109">
    <property type="entry name" value="HTH-TYPE TRANSCRIPTIONAL REGULATOR GALS"/>
    <property type="match status" value="1"/>
</dbReference>
<dbReference type="SMART" id="SM00354">
    <property type="entry name" value="HTH_LACI"/>
    <property type="match status" value="1"/>
</dbReference>
<evidence type="ECO:0000256" key="1">
    <source>
        <dbReference type="ARBA" id="ARBA00023015"/>
    </source>
</evidence>
<dbReference type="InterPro" id="IPR010982">
    <property type="entry name" value="Lambda_DNA-bd_dom_sf"/>
</dbReference>
<proteinExistence type="predicted"/>
<comment type="caution">
    <text evidence="6">The sequence shown here is derived from an EMBL/GenBank/DDBJ whole genome shotgun (WGS) entry which is preliminary data.</text>
</comment>
<dbReference type="PANTHER" id="PTHR30146">
    <property type="entry name" value="LACI-RELATED TRANSCRIPTIONAL REPRESSOR"/>
    <property type="match status" value="1"/>
</dbReference>
<dbReference type="Gene3D" id="3.40.50.2300">
    <property type="match status" value="2"/>
</dbReference>
<evidence type="ECO:0000259" key="5">
    <source>
        <dbReference type="PROSITE" id="PS50932"/>
    </source>
</evidence>
<dbReference type="PROSITE" id="PS00356">
    <property type="entry name" value="HTH_LACI_1"/>
    <property type="match status" value="1"/>
</dbReference>
<dbReference type="Proteomes" id="UP000438182">
    <property type="component" value="Unassembled WGS sequence"/>
</dbReference>
<evidence type="ECO:0000313" key="7">
    <source>
        <dbReference type="Proteomes" id="UP000438182"/>
    </source>
</evidence>
<gene>
    <name evidence="6" type="ORF">GB864_14350</name>
</gene>
<dbReference type="Gene3D" id="1.10.260.40">
    <property type="entry name" value="lambda repressor-like DNA-binding domains"/>
    <property type="match status" value="1"/>
</dbReference>
<dbReference type="AlphaFoldDB" id="A0A6I4P5K9"/>
<keyword evidence="2 6" id="KW-0238">DNA-binding</keyword>
<feature type="domain" description="HTH lacI-type" evidence="5">
    <location>
        <begin position="30"/>
        <end position="84"/>
    </location>
</feature>
<dbReference type="PROSITE" id="PS50932">
    <property type="entry name" value="HTH_LACI_2"/>
    <property type="match status" value="1"/>
</dbReference>